<keyword evidence="1" id="KW-0472">Membrane</keyword>
<evidence type="ECO:0000313" key="3">
    <source>
        <dbReference type="EMBL" id="RTQ33758.1"/>
    </source>
</evidence>
<feature type="transmembrane region" description="Helical" evidence="1">
    <location>
        <begin position="134"/>
        <end position="156"/>
    </location>
</feature>
<name>A0A3S0GWI5_9BURK</name>
<proteinExistence type="predicted"/>
<dbReference type="Pfam" id="PF07331">
    <property type="entry name" value="TctB"/>
    <property type="match status" value="1"/>
</dbReference>
<dbReference type="AlphaFoldDB" id="A0A3S0GWI5"/>
<dbReference type="RefSeq" id="WP_093206545.1">
    <property type="nucleotide sequence ID" value="NZ_RXOE01000003.1"/>
</dbReference>
<dbReference type="InterPro" id="IPR009936">
    <property type="entry name" value="DUF1468"/>
</dbReference>
<protein>
    <submittedName>
        <fullName evidence="3">Tripartite tricarboxylate transporter TctB family protein</fullName>
    </submittedName>
</protein>
<evidence type="ECO:0000259" key="2">
    <source>
        <dbReference type="Pfam" id="PF07331"/>
    </source>
</evidence>
<feature type="transmembrane region" description="Helical" evidence="1">
    <location>
        <begin position="57"/>
        <end position="77"/>
    </location>
</feature>
<gene>
    <name evidence="3" type="ORF">EJP69_15415</name>
</gene>
<keyword evidence="1" id="KW-0812">Transmembrane</keyword>
<accession>A0A3S0GWI5</accession>
<keyword evidence="4" id="KW-1185">Reference proteome</keyword>
<organism evidence="3 4">
    <name type="scientific">Variovorax gossypii</name>
    <dbReference type="NCBI Taxonomy" id="1679495"/>
    <lineage>
        <taxon>Bacteria</taxon>
        <taxon>Pseudomonadati</taxon>
        <taxon>Pseudomonadota</taxon>
        <taxon>Betaproteobacteria</taxon>
        <taxon>Burkholderiales</taxon>
        <taxon>Comamonadaceae</taxon>
        <taxon>Variovorax</taxon>
    </lineage>
</organism>
<feature type="transmembrane region" description="Helical" evidence="1">
    <location>
        <begin position="98"/>
        <end position="128"/>
    </location>
</feature>
<feature type="transmembrane region" description="Helical" evidence="1">
    <location>
        <begin position="19"/>
        <end position="37"/>
    </location>
</feature>
<feature type="domain" description="DUF1468" evidence="2">
    <location>
        <begin position="24"/>
        <end position="160"/>
    </location>
</feature>
<comment type="caution">
    <text evidence="3">The sequence shown here is derived from an EMBL/GenBank/DDBJ whole genome shotgun (WGS) entry which is preliminary data.</text>
</comment>
<sequence length="173" mass="18687">MEHDETSEGPARTGISTHLVEAAVAVALLVIGLVVVFEARKLGAGWTTDGPGAGYFPFFIGVIITISGAGILYQSLLGKNRNTAVFVDSVQLKRVLSVLVPATVYVLAISILGIYVASAIYIALFMVVLGKYAWFKSVFAALAVNTLFFCMFEVWFKVPLFKGALDPLRFLGY</sequence>
<evidence type="ECO:0000313" key="4">
    <source>
        <dbReference type="Proteomes" id="UP000267418"/>
    </source>
</evidence>
<dbReference type="EMBL" id="RXOE01000003">
    <property type="protein sequence ID" value="RTQ33758.1"/>
    <property type="molecule type" value="Genomic_DNA"/>
</dbReference>
<reference evidence="3 4" key="1">
    <citation type="submission" date="2018-12" db="EMBL/GenBank/DDBJ databases">
        <title>The genome of Variovorax gossypii DSM 100435.</title>
        <authorList>
            <person name="Gao J."/>
            <person name="Sun J."/>
        </authorList>
    </citation>
    <scope>NUCLEOTIDE SEQUENCE [LARGE SCALE GENOMIC DNA]</scope>
    <source>
        <strain evidence="3 4">DSM 100435</strain>
    </source>
</reference>
<dbReference type="Proteomes" id="UP000267418">
    <property type="component" value="Unassembled WGS sequence"/>
</dbReference>
<dbReference type="OrthoDB" id="6183775at2"/>
<keyword evidence="1" id="KW-1133">Transmembrane helix</keyword>
<evidence type="ECO:0000256" key="1">
    <source>
        <dbReference type="SAM" id="Phobius"/>
    </source>
</evidence>